<evidence type="ECO:0000313" key="3">
    <source>
        <dbReference type="EMBL" id="OON72227.1"/>
    </source>
</evidence>
<accession>A0A1V4A1F6</accession>
<feature type="transmembrane region" description="Helical" evidence="2">
    <location>
        <begin position="53"/>
        <end position="73"/>
    </location>
</feature>
<keyword evidence="4" id="KW-1185">Reference proteome</keyword>
<dbReference type="RefSeq" id="WP_179120333.1">
    <property type="nucleotide sequence ID" value="NZ_CP045178.1"/>
</dbReference>
<sequence>MVRNVIGAVLAVLGGAAAMGSPFREWYDKRLGREYQLSQLFEPHGVTGAHATLMWSLFLPFLVAAVLILFGILARSRLLVATAGVIVLGFTVLWMVRVAQANGGSLTLNSDGSGLGQGVAGAAGGGVLLLLAAAVMSGRHQGRRRRRAHGGPGDDDTYADYREPHAPEPTPGASPYGPGQNTGSGYGASGHGTTGYGSAGYGSTGHDPAGHGSTGHGSAGHDEPERDPSRDRDWPQEPPQSGNTQRMGTVRGDEPYQPPPRRDSSDGW</sequence>
<feature type="compositionally biased region" description="Basic and acidic residues" evidence="1">
    <location>
        <begin position="219"/>
        <end position="235"/>
    </location>
</feature>
<feature type="region of interest" description="Disordered" evidence="1">
    <location>
        <begin position="140"/>
        <end position="268"/>
    </location>
</feature>
<reference evidence="3 4" key="1">
    <citation type="submission" date="2017-02" db="EMBL/GenBank/DDBJ databases">
        <title>Draft Genome Sequence of Streptomyces tsukubaensis F601, a Producer of the immunosuppressant tacrolimus FK506.</title>
        <authorList>
            <person name="Zong G."/>
            <person name="Zhong C."/>
            <person name="Fu J."/>
            <person name="Qin R."/>
            <person name="Cao G."/>
        </authorList>
    </citation>
    <scope>NUCLEOTIDE SEQUENCE [LARGE SCALE GENOMIC DNA]</scope>
    <source>
        <strain evidence="3 4">F601</strain>
    </source>
</reference>
<organism evidence="3 4">
    <name type="scientific">Streptomyces tsukubensis</name>
    <dbReference type="NCBI Taxonomy" id="83656"/>
    <lineage>
        <taxon>Bacteria</taxon>
        <taxon>Bacillati</taxon>
        <taxon>Actinomycetota</taxon>
        <taxon>Actinomycetes</taxon>
        <taxon>Kitasatosporales</taxon>
        <taxon>Streptomycetaceae</taxon>
        <taxon>Streptomyces</taxon>
    </lineage>
</organism>
<dbReference type="EMBL" id="MVFC01000040">
    <property type="protein sequence ID" value="OON72227.1"/>
    <property type="molecule type" value="Genomic_DNA"/>
</dbReference>
<feature type="transmembrane region" description="Helical" evidence="2">
    <location>
        <begin position="78"/>
        <end position="96"/>
    </location>
</feature>
<dbReference type="AlphaFoldDB" id="A0A1V4A1F6"/>
<comment type="caution">
    <text evidence="3">The sequence shown here is derived from an EMBL/GenBank/DDBJ whole genome shotgun (WGS) entry which is preliminary data.</text>
</comment>
<feature type="compositionally biased region" description="Basic residues" evidence="1">
    <location>
        <begin position="140"/>
        <end position="149"/>
    </location>
</feature>
<protein>
    <submittedName>
        <fullName evidence="3">Uncharacterized protein</fullName>
    </submittedName>
</protein>
<evidence type="ECO:0000313" key="4">
    <source>
        <dbReference type="Proteomes" id="UP000190539"/>
    </source>
</evidence>
<dbReference type="Proteomes" id="UP000190539">
    <property type="component" value="Unassembled WGS sequence"/>
</dbReference>
<feature type="transmembrane region" description="Helical" evidence="2">
    <location>
        <begin position="116"/>
        <end position="137"/>
    </location>
</feature>
<evidence type="ECO:0000256" key="2">
    <source>
        <dbReference type="SAM" id="Phobius"/>
    </source>
</evidence>
<name>A0A1V4A1F6_9ACTN</name>
<proteinExistence type="predicted"/>
<keyword evidence="2" id="KW-0812">Transmembrane</keyword>
<keyword evidence="2" id="KW-1133">Transmembrane helix</keyword>
<gene>
    <name evidence="3" type="ORF">B1H18_30390</name>
</gene>
<keyword evidence="2" id="KW-0472">Membrane</keyword>
<feature type="compositionally biased region" description="Gly residues" evidence="1">
    <location>
        <begin position="180"/>
        <end position="203"/>
    </location>
</feature>
<evidence type="ECO:0000256" key="1">
    <source>
        <dbReference type="SAM" id="MobiDB-lite"/>
    </source>
</evidence>